<protein>
    <recommendedName>
        <fullName evidence="6">Cytochrome c biogenesis protein CcsB</fullName>
    </recommendedName>
</protein>
<feature type="transmembrane region" description="Helical" evidence="7">
    <location>
        <begin position="12"/>
        <end position="34"/>
    </location>
</feature>
<accession>J9QUH1</accession>
<geneLocation type="plastid" evidence="9"/>
<proteinExistence type="inferred from homology"/>
<dbReference type="GO" id="GO:0017004">
    <property type="term" value="P:cytochrome complex assembly"/>
    <property type="evidence" value="ECO:0007669"/>
    <property type="project" value="UniProtKB-UniRule"/>
</dbReference>
<sequence>MKLRFVLVRYLANLQFAIILLLTIASFSILGSIIEQDQPIEFYKNAYSQPWFGIFTSNIILQFGLDHIFKTWWFISLLIIFGASLLCCTLLQQLPILKNAQKFKLYKTKRNFTKLPFNTKTIPVTNGSLVVALKNKNYQIFQGSRGVYAHKGIIGRVSPIIVHFSMVLILLGTILASTSGFVAQEFIPKTEVFHIQNILNNNVNSFVPQISGRVNDFWITYTEDQSIKQFYTDLSILDKNGKELKRETIYVNHPLRYRGLTFYQTDWTIVGTRYRLKNSQTYQVPILKPTKNIWLSWLPKLEANEKLTDKQPGYTILSTTLRGINSIYDETGKLIGEGEINESLPFNPNIEFCDYITATGLQIKSDPGIPVIYLGFFFLLISIISSYISYSQVWLTRKNNKILLGGITNRSKIQFEFEMLNLILQFQKNFKNADGETRTLTR</sequence>
<dbReference type="HAMAP" id="MF_01392">
    <property type="entry name" value="CytC_Ccs1"/>
    <property type="match status" value="1"/>
</dbReference>
<evidence type="ECO:0000256" key="1">
    <source>
        <dbReference type="ARBA" id="ARBA00004141"/>
    </source>
</evidence>
<dbReference type="PANTHER" id="PTHR31566">
    <property type="entry name" value="CYTOCHROME C BIOGENESIS PROTEIN CCS1, CHLOROPLASTIC"/>
    <property type="match status" value="1"/>
</dbReference>
<comment type="similarity">
    <text evidence="6">Belongs to the Ccs1/CcsB family.</text>
</comment>
<gene>
    <name evidence="9" type="primary">ycf44</name>
    <name evidence="6" type="synonym">ccs1</name>
    <name evidence="6" type="synonym">ccsB</name>
</gene>
<reference evidence="9" key="1">
    <citation type="journal article" date="2012" name="Curr. Biol.">
        <title>Global distribution of a wild alga revealed by targeted metagenomics.</title>
        <authorList>
            <person name="Worden A.Z."/>
            <person name="Janouskovec J."/>
            <person name="McRose D."/>
            <person name="Engman A."/>
            <person name="Welsh R.M."/>
            <person name="Malfatti S."/>
            <person name="Tringe S.G."/>
            <person name="Keeling P.J."/>
        </authorList>
    </citation>
    <scope>NUCLEOTIDE SEQUENCE</scope>
</reference>
<comment type="function">
    <text evidence="6">Required during biogenesis of c-type cytochromes (cytochrome c6 and cytochrome f) at the step of heme attachment.</text>
</comment>
<keyword evidence="6" id="KW-0793">Thylakoid</keyword>
<dbReference type="Pfam" id="PF05140">
    <property type="entry name" value="ResB"/>
    <property type="match status" value="2"/>
</dbReference>
<evidence type="ECO:0000256" key="7">
    <source>
        <dbReference type="SAM" id="Phobius"/>
    </source>
</evidence>
<evidence type="ECO:0000256" key="2">
    <source>
        <dbReference type="ARBA" id="ARBA00022692"/>
    </source>
</evidence>
<feature type="transmembrane region" description="Helical" evidence="7">
    <location>
        <begin position="71"/>
        <end position="91"/>
    </location>
</feature>
<feature type="transmembrane region" description="Helical" evidence="7">
    <location>
        <begin position="160"/>
        <end position="183"/>
    </location>
</feature>
<keyword evidence="9" id="KW-0934">Plastid</keyword>
<keyword evidence="3 6" id="KW-0201">Cytochrome c-type biogenesis</keyword>
<evidence type="ECO:0000256" key="6">
    <source>
        <dbReference type="HAMAP-Rule" id="MF_01392"/>
    </source>
</evidence>
<evidence type="ECO:0000256" key="3">
    <source>
        <dbReference type="ARBA" id="ARBA00022748"/>
    </source>
</evidence>
<dbReference type="InterPro" id="IPR023494">
    <property type="entry name" value="Cyt_c_bgen_Ccs1/CcsB/ResB"/>
</dbReference>
<comment type="subunit">
    <text evidence="6">May interact with CcsA.</text>
</comment>
<evidence type="ECO:0000259" key="8">
    <source>
        <dbReference type="Pfam" id="PF05140"/>
    </source>
</evidence>
<keyword evidence="4 6" id="KW-1133">Transmembrane helix</keyword>
<feature type="domain" description="ResB-like" evidence="8">
    <location>
        <begin position="282"/>
        <end position="418"/>
    </location>
</feature>
<keyword evidence="5 6" id="KW-0472">Membrane</keyword>
<dbReference type="EMBL" id="JX297813">
    <property type="protein sequence ID" value="AFR24760.1"/>
    <property type="molecule type" value="Genomic_DNA"/>
</dbReference>
<evidence type="ECO:0000256" key="4">
    <source>
        <dbReference type="ARBA" id="ARBA00022989"/>
    </source>
</evidence>
<dbReference type="InterPro" id="IPR007816">
    <property type="entry name" value="ResB-like_domain"/>
</dbReference>
<evidence type="ECO:0000313" key="9">
    <source>
        <dbReference type="EMBL" id="AFR24760.1"/>
    </source>
</evidence>
<dbReference type="GO" id="GO:0042651">
    <property type="term" value="C:thylakoid membrane"/>
    <property type="evidence" value="ECO:0007669"/>
    <property type="project" value="UniProtKB-UniRule"/>
</dbReference>
<organism evidence="9">
    <name type="scientific">uncultured Pelagomonas</name>
    <dbReference type="NCBI Taxonomy" id="660917"/>
    <lineage>
        <taxon>Eukaryota</taxon>
        <taxon>Sar</taxon>
        <taxon>Stramenopiles</taxon>
        <taxon>Ochrophyta</taxon>
        <taxon>Pelagophyceae</taxon>
        <taxon>Pelagomonadales</taxon>
        <taxon>Pelagomonadaceae</taxon>
        <taxon>Pelagomonas</taxon>
        <taxon>environmental samples</taxon>
    </lineage>
</organism>
<feature type="domain" description="ResB-like" evidence="8">
    <location>
        <begin position="15"/>
        <end position="274"/>
    </location>
</feature>
<dbReference type="PANTHER" id="PTHR31566:SF0">
    <property type="entry name" value="CYTOCHROME C BIOGENESIS PROTEIN CCS1, CHLOROPLASTIC"/>
    <property type="match status" value="1"/>
</dbReference>
<name>J9QUH1_9STRA</name>
<keyword evidence="2 6" id="KW-0812">Transmembrane</keyword>
<dbReference type="AlphaFoldDB" id="J9QUH1"/>
<evidence type="ECO:0000256" key="5">
    <source>
        <dbReference type="ARBA" id="ARBA00023136"/>
    </source>
</evidence>
<feature type="transmembrane region" description="Helical" evidence="7">
    <location>
        <begin position="371"/>
        <end position="390"/>
    </location>
</feature>
<comment type="subcellular location">
    <subcellularLocation>
        <location evidence="6">Cellular thylakoid membrane</location>
        <topology evidence="6">Multi-pass membrane protein</topology>
    </subcellularLocation>
    <subcellularLocation>
        <location evidence="1">Membrane</location>
        <topology evidence="1">Multi-pass membrane protein</topology>
    </subcellularLocation>
</comment>